<feature type="compositionally biased region" description="Polar residues" evidence="7">
    <location>
        <begin position="1034"/>
        <end position="1053"/>
    </location>
</feature>
<keyword evidence="3 6" id="KW-0520">NAD</keyword>
<feature type="repeat" description="ANK" evidence="5">
    <location>
        <begin position="575"/>
        <end position="607"/>
    </location>
</feature>
<evidence type="ECO:0000313" key="12">
    <source>
        <dbReference type="Proteomes" id="UP000688137"/>
    </source>
</evidence>
<feature type="repeat" description="ANK" evidence="5">
    <location>
        <begin position="784"/>
        <end position="820"/>
    </location>
</feature>
<feature type="repeat" description="ANK" evidence="5">
    <location>
        <begin position="747"/>
        <end position="783"/>
    </location>
</feature>
<dbReference type="PANTHER" id="PTHR10459:SF60">
    <property type="entry name" value="POLY [ADP-RIBOSE] POLYMERASE 2"/>
    <property type="match status" value="1"/>
</dbReference>
<dbReference type="GO" id="GO:1990404">
    <property type="term" value="F:NAD+-protein mono-ADP-ribosyltransferase activity"/>
    <property type="evidence" value="ECO:0007669"/>
    <property type="project" value="TreeGrafter"/>
</dbReference>
<proteinExistence type="predicted"/>
<feature type="region of interest" description="Disordered" evidence="7">
    <location>
        <begin position="1580"/>
        <end position="1599"/>
    </location>
</feature>
<feature type="repeat" description="ANK" evidence="5">
    <location>
        <begin position="478"/>
        <end position="510"/>
    </location>
</feature>
<dbReference type="SMART" id="SM00248">
    <property type="entry name" value="ANK"/>
    <property type="match status" value="22"/>
</dbReference>
<evidence type="ECO:0000313" key="11">
    <source>
        <dbReference type="EMBL" id="CAD8044716.1"/>
    </source>
</evidence>
<feature type="repeat" description="ANK" evidence="5">
    <location>
        <begin position="1462"/>
        <end position="1494"/>
    </location>
</feature>
<evidence type="ECO:0000259" key="9">
    <source>
        <dbReference type="PROSITE" id="PS51060"/>
    </source>
</evidence>
<comment type="catalytic activity">
    <reaction evidence="4">
        <text>NAD(+) + (ADP-D-ribosyl)n-acceptor = nicotinamide + (ADP-D-ribosyl)n+1-acceptor + H(+).</text>
        <dbReference type="EC" id="2.4.2.30"/>
    </reaction>
</comment>
<dbReference type="Pfam" id="PF00023">
    <property type="entry name" value="Ank"/>
    <property type="match status" value="1"/>
</dbReference>
<evidence type="ECO:0000259" key="8">
    <source>
        <dbReference type="PROSITE" id="PS51059"/>
    </source>
</evidence>
<feature type="compositionally biased region" description="Polar residues" evidence="7">
    <location>
        <begin position="143"/>
        <end position="152"/>
    </location>
</feature>
<dbReference type="PROSITE" id="PS51060">
    <property type="entry name" value="PARP_ALPHA_HD"/>
    <property type="match status" value="1"/>
</dbReference>
<dbReference type="Pfam" id="PF02877">
    <property type="entry name" value="PARP_reg"/>
    <property type="match status" value="1"/>
</dbReference>
<gene>
    <name evidence="11" type="ORF">PPRIM_AZ9-3.1.T0080282</name>
</gene>
<feature type="repeat" description="ANK" evidence="5">
    <location>
        <begin position="1379"/>
        <end position="1417"/>
    </location>
</feature>
<feature type="region of interest" description="Disordered" evidence="7">
    <location>
        <begin position="119"/>
        <end position="206"/>
    </location>
</feature>
<dbReference type="InterPro" id="IPR050800">
    <property type="entry name" value="ARTD/PARP"/>
</dbReference>
<feature type="region of interest" description="Disordered" evidence="7">
    <location>
        <begin position="1033"/>
        <end position="1053"/>
    </location>
</feature>
<dbReference type="PROSITE" id="PS50088">
    <property type="entry name" value="ANK_REPEAT"/>
    <property type="match status" value="9"/>
</dbReference>
<dbReference type="Pfam" id="PF05406">
    <property type="entry name" value="WGR"/>
    <property type="match status" value="1"/>
</dbReference>
<dbReference type="InterPro" id="IPR008893">
    <property type="entry name" value="WGR_domain"/>
</dbReference>
<dbReference type="SMART" id="SM00773">
    <property type="entry name" value="WGR"/>
    <property type="match status" value="1"/>
</dbReference>
<evidence type="ECO:0000256" key="2">
    <source>
        <dbReference type="ARBA" id="ARBA00022679"/>
    </source>
</evidence>
<dbReference type="PROSITE" id="PS51977">
    <property type="entry name" value="WGR"/>
    <property type="match status" value="1"/>
</dbReference>
<dbReference type="GO" id="GO:0005730">
    <property type="term" value="C:nucleolus"/>
    <property type="evidence" value="ECO:0007669"/>
    <property type="project" value="TreeGrafter"/>
</dbReference>
<organism evidence="11 12">
    <name type="scientific">Paramecium primaurelia</name>
    <dbReference type="NCBI Taxonomy" id="5886"/>
    <lineage>
        <taxon>Eukaryota</taxon>
        <taxon>Sar</taxon>
        <taxon>Alveolata</taxon>
        <taxon>Ciliophora</taxon>
        <taxon>Intramacronucleata</taxon>
        <taxon>Oligohymenophorea</taxon>
        <taxon>Peniculida</taxon>
        <taxon>Parameciidae</taxon>
        <taxon>Paramecium</taxon>
    </lineage>
</organism>
<keyword evidence="12" id="KW-1185">Reference proteome</keyword>
<dbReference type="Pfam" id="PF12796">
    <property type="entry name" value="Ank_2"/>
    <property type="match status" value="5"/>
</dbReference>
<reference evidence="11" key="1">
    <citation type="submission" date="2021-01" db="EMBL/GenBank/DDBJ databases">
        <authorList>
            <consortium name="Genoscope - CEA"/>
            <person name="William W."/>
        </authorList>
    </citation>
    <scope>NUCLEOTIDE SEQUENCE</scope>
</reference>
<dbReference type="InterPro" id="IPR004102">
    <property type="entry name" value="Poly(ADP-ribose)pol_reg_dom"/>
</dbReference>
<dbReference type="CDD" id="cd07997">
    <property type="entry name" value="WGR_PARP"/>
    <property type="match status" value="1"/>
</dbReference>
<evidence type="ECO:0000256" key="1">
    <source>
        <dbReference type="ARBA" id="ARBA00022676"/>
    </source>
</evidence>
<dbReference type="Pfam" id="PF00644">
    <property type="entry name" value="PARP"/>
    <property type="match status" value="1"/>
</dbReference>
<dbReference type="EC" id="2.4.2.-" evidence="6"/>
<dbReference type="InterPro" id="IPR002110">
    <property type="entry name" value="Ankyrin_rpt"/>
</dbReference>
<accession>A0A8S1JWB6</accession>
<dbReference type="PROSITE" id="PS51059">
    <property type="entry name" value="PARP_CATALYTIC"/>
    <property type="match status" value="1"/>
</dbReference>
<keyword evidence="1 6" id="KW-0328">Glycosyltransferase</keyword>
<protein>
    <recommendedName>
        <fullName evidence="6">Poly [ADP-ribose] polymerase</fullName>
        <shortName evidence="6">PARP</shortName>
        <ecNumber evidence="6">2.4.2.-</ecNumber>
    </recommendedName>
</protein>
<dbReference type="InterPro" id="IPR012317">
    <property type="entry name" value="Poly(ADP-ribose)pol_cat_dom"/>
</dbReference>
<feature type="domain" description="WGR" evidence="10">
    <location>
        <begin position="2031"/>
        <end position="2136"/>
    </location>
</feature>
<dbReference type="GO" id="GO:0003950">
    <property type="term" value="F:NAD+ poly-ADP-ribosyltransferase activity"/>
    <property type="evidence" value="ECO:0007669"/>
    <property type="project" value="UniProtKB-UniRule"/>
</dbReference>
<feature type="repeat" description="ANK" evidence="5">
    <location>
        <begin position="608"/>
        <end position="640"/>
    </location>
</feature>
<sequence length="2550" mass="296478">MNRNLRSNRAKKEQILKREQVILCKVETEYKLYKIIQDWNENDEEIHVSEMIPFEKKKKNKQQYKCNGQTTISSQIKWVDIQGISIIDSDETIYVVDMEIYKQSQRSLVKDIKQQVKQSQLKFDDEDESNDKPIKKKARKSTQQKTQVDTQFSQYEEESSAQSSSAEAEAEPVPKKQRQSRKTEEKDKKKGKKRRRKMNENLKNLKSFSTQYEGTEDYFIEYDSTRMNNKEIIRAAITGNQILMENILLGQQKISNFFDKWGPEYDISIFDILFTRQDKKLLTYFLQNENKRIKFYHDLPCQLKEIDTGYNNKQAYGVKLRKVALGRGNREGNNAFVYDLNYNYDIKQECRRLLEIETNCEMYEQLFIYRKSSKYDHHLIDNVAFAVRCGNIKSAKFLIKYSLTNNLDGYGFNYLHHDALDDNFNTYKLDQIKKISITKKTQNDYLITPIHCACINPSEQFLKYFMEQTMEYNIQDEIGSKPIHYAAVSQTSNCLEYLLANGVDAREGDKFLTTPLMLASQYGRSHNVRLLINTNLKAKNKEGNSAIHLASQNGHVECVKLLIENGLLINFAGRNRMTALHFAAAYNHLELVEYLLDEGARINAKDKFGRTPLIMAARNGNLAILSKLLYYGADFKISDSSKNTAIHHAAAYGFLDCVQTLIEAGADQNEFNSWKLKPLNVAQAKNHFGIVKALLKYESTDVNCIDDDGLTLVAGLIKQFDQSIEQFEFIKYIITEKKADINIQDKFGKTCLQHALSCTFSELLIDLIQLLIDHGADLNNQDKDGRSSLLHAINGQQSEIQNKLIKLLIKNGANINSQEKENGLTPFSLLLQKKNYKLCLELLQENQIEVNIINREDKTLLHILIENQFFYEEQGIQLFQIILDKINAPLINEPDNNGFVPHLKLIQIFMSSISQKIQTEFQSNIQISIEEIWQDIVNEYKQKFQKEQQQEGTQNLKKFEQRLSESISQESFIMINNQNIVNQEQQLTNLFNDQIGLNQSSNLFQNQNSNIQIPQFQQQSQQQQQQNVFSNNIPQQNNLFGPQPSNKSNYMNTQTYGFGQAQTLQSGLNLFGQPSQIQPQTNVFSFGNNNSLFGQFSQNKPSLYGNINNIQPSIQRNTPFQNQNNNYGFSNSYKSPEEQFQIEIQQRLQKADCHLYAKYFYYDKLQVQVGISSQKQTQLQMKRIEDGYFYQNQILKLLKILIQKGSNINLNVMKAKQLRIQNQNQTSNQTNIFHLVFQSFPSISFVKELLQIFPNEMLTKMDSFGTPLHYFFKNFNNGQVILYRDNETSNTFLDYMITLGLDFKEKNSNGDTPTLMIALKYSSQWNSLLKKLLSLGGQLNDVNNQNQVPLNSFVEKTELSTVKIFLSEFKVDPNFQDQKGRTSLHYAINFSNPNANASFQMEQQLIKFGAKCDIKDIYGRTPLFYSFTKFNDPLSTKEIDPFESVSSLLAYKECDVNVLDRYQRSPLHYAALRGSAISGRYMIKMGAAVDNPDIFKNSPIAYSFFQHANFSTMLIDNKVDVNKVINIISLQDLIQEKEKIYREEIKNDPEIDKLMIIEDENERALIAATQNQCQQLYIDDVSDDDDDDDQEDEDLSIEESYQDDSEKNVFYSRKREKQKLTQKTPIEFVRSQADKITQRERLIQQKLKQKINQDLDIPQHLHNNLQTGEYSYFSQAIKFGCDGYEFVKAIQDAINANQFQLVLTLLMKVKNEKDLSKLNSNGQNLFHLFALYSAQVASDLKLEIIEQFEQKNISPYVQDIYQKLPLHYAISKNNDSLVEYFLYNRKCDPNLMDNTENNAFTLLFQRNQNYNFDRMIQLGLVADVKFKILNTNKYIKPFMYLVDHLKIYDCWTLQKYVNYGIDINEQNEQGLTALNIAIKNNNLEFVKFLINQPTFNISLSLRDQDGKTPIHHVVLPLDFGSYENLEMLKILMKIFDYNLTDNNGLTPLDYALIFDAQVMKEELLANNAHHTRSLRQQRMATSVIATALWPDHEVDFEEDALKFLDKKSIQIEAEIDNKQIVDKQAKIAKGDLRVYDDPDYGLWQCLLSKVDIVNRNFHKNVFYKMQILFDKNRNNYILFTKWGQIGEDGQFQMTPFEDLESTIKEYCKIFAAKTGGNNWKLIKSGEEEFDKKPDKYQLIKCQNNKNYKSLLEPFDLSESSLYPKCKLDPSIFQVIEQFSQVKLYQQELQNHSFDTGFVPIEKLDKNTILKAKEILLELKEIVLELNLYKNQLDVDLKRLQQFYSEINDKSARYYEIIPQTQMRQNLLPLLETQEIINTQLQLLELLLNVEQSIKILLGANFNLNTIHPITYCFNALNIKMLTLNQQDLEFKMIQTYIYRTQCVRIANIFAIERKGEAQKFEKFNQGPRILLWHGSKISNFMSLLALGLKIAPSWAVNTGAMFGKGIYFADQFSKSYNYTQDYTINNRFGYNSYYGNQCNTNQYQRYRYLLLCEVSCMNQIDSYNDPHSNCLQYQKPEYTLKAVGSKGPDPMSQIKMPNGCVVPIGQIISNTIPLQLQQMNKNLSFYTQNTEYIVYDESRVKMRYLVQIDQ</sequence>
<dbReference type="GO" id="GO:0070212">
    <property type="term" value="P:protein poly-ADP-ribosylation"/>
    <property type="evidence" value="ECO:0007669"/>
    <property type="project" value="TreeGrafter"/>
</dbReference>
<dbReference type="EMBL" id="CAJJDM010000004">
    <property type="protein sequence ID" value="CAD8044716.1"/>
    <property type="molecule type" value="Genomic_DNA"/>
</dbReference>
<dbReference type="GO" id="GO:0006302">
    <property type="term" value="P:double-strand break repair"/>
    <property type="evidence" value="ECO:0007669"/>
    <property type="project" value="TreeGrafter"/>
</dbReference>
<dbReference type="PANTHER" id="PTHR10459">
    <property type="entry name" value="DNA LIGASE"/>
    <property type="match status" value="1"/>
</dbReference>
<feature type="repeat" description="ANK" evidence="5">
    <location>
        <begin position="542"/>
        <end position="574"/>
    </location>
</feature>
<evidence type="ECO:0000256" key="5">
    <source>
        <dbReference type="PROSITE-ProRule" id="PRU00023"/>
    </source>
</evidence>
<dbReference type="Proteomes" id="UP000688137">
    <property type="component" value="Unassembled WGS sequence"/>
</dbReference>
<keyword evidence="2 6" id="KW-0808">Transferase</keyword>
<evidence type="ECO:0000256" key="7">
    <source>
        <dbReference type="SAM" id="MobiDB-lite"/>
    </source>
</evidence>
<dbReference type="FunFam" id="3.90.228.10:FF:000019">
    <property type="entry name" value="Poly [ADP-ribose] polymerase"/>
    <property type="match status" value="1"/>
</dbReference>
<dbReference type="OMA" id="MEQTMEY"/>
<name>A0A8S1JWB6_PARPR</name>
<feature type="domain" description="PARP alpha-helical" evidence="9">
    <location>
        <begin position="2164"/>
        <end position="2297"/>
    </location>
</feature>
<feature type="domain" description="PARP catalytic" evidence="8">
    <location>
        <begin position="2307"/>
        <end position="2550"/>
    </location>
</feature>
<evidence type="ECO:0000256" key="4">
    <source>
        <dbReference type="ARBA" id="ARBA00033987"/>
    </source>
</evidence>
<evidence type="ECO:0000256" key="3">
    <source>
        <dbReference type="ARBA" id="ARBA00023027"/>
    </source>
</evidence>
<feature type="repeat" description="ANK" evidence="5">
    <location>
        <begin position="641"/>
        <end position="673"/>
    </location>
</feature>
<dbReference type="FunFam" id="1.25.40.20:FF:000833">
    <property type="entry name" value="Poly [ADP-ribose] polymerase"/>
    <property type="match status" value="1"/>
</dbReference>
<evidence type="ECO:0000256" key="6">
    <source>
        <dbReference type="RuleBase" id="RU362114"/>
    </source>
</evidence>
<keyword evidence="5" id="KW-0040">ANK repeat</keyword>
<dbReference type="FunFam" id="1.25.40.20:FF:000714">
    <property type="entry name" value="Poly [ADP-ribose] polymerase"/>
    <property type="match status" value="1"/>
</dbReference>
<evidence type="ECO:0000259" key="10">
    <source>
        <dbReference type="PROSITE" id="PS51977"/>
    </source>
</evidence>
<comment type="caution">
    <text evidence="11">The sequence shown here is derived from an EMBL/GenBank/DDBJ whole genome shotgun (WGS) entry which is preliminary data.</text>
</comment>
<dbReference type="PROSITE" id="PS50297">
    <property type="entry name" value="ANK_REP_REGION"/>
    <property type="match status" value="5"/>
</dbReference>